<accession>A0AAV4GFS7</accession>
<dbReference type="GO" id="GO:0005743">
    <property type="term" value="C:mitochondrial inner membrane"/>
    <property type="evidence" value="ECO:0007669"/>
    <property type="project" value="UniProtKB-SubCell"/>
</dbReference>
<comment type="similarity">
    <text evidence="3">Belongs to the cytochrome c oxidase subunit 6c family.</text>
</comment>
<evidence type="ECO:0000256" key="1">
    <source>
        <dbReference type="ARBA" id="ARBA00004434"/>
    </source>
</evidence>
<evidence type="ECO:0000256" key="2">
    <source>
        <dbReference type="ARBA" id="ARBA00004673"/>
    </source>
</evidence>
<dbReference type="Proteomes" id="UP000762676">
    <property type="component" value="Unassembled WGS sequence"/>
</dbReference>
<evidence type="ECO:0000256" key="8">
    <source>
        <dbReference type="ARBA" id="ARBA00023136"/>
    </source>
</evidence>
<evidence type="ECO:0000313" key="10">
    <source>
        <dbReference type="Proteomes" id="UP000762676"/>
    </source>
</evidence>
<dbReference type="InterPro" id="IPR051389">
    <property type="entry name" value="Cytochrome_c_oxidase_VIc"/>
</dbReference>
<dbReference type="SUPFAM" id="SSF81415">
    <property type="entry name" value="Mitochondrial cytochrome c oxidase subunit VIc"/>
    <property type="match status" value="1"/>
</dbReference>
<comment type="pathway">
    <text evidence="2">Energy metabolism; oxidative phosphorylation.</text>
</comment>
<dbReference type="Gene3D" id="4.10.93.10">
    <property type="entry name" value="Mitochondrial cytochrome c oxidase subunit VIc/VIIs"/>
    <property type="match status" value="1"/>
</dbReference>
<evidence type="ECO:0000256" key="5">
    <source>
        <dbReference type="ARBA" id="ARBA00022792"/>
    </source>
</evidence>
<protein>
    <submittedName>
        <fullName evidence="9">Cytochrome c oxidase subunit 6C</fullName>
    </submittedName>
</protein>
<keyword evidence="10" id="KW-1185">Reference proteome</keyword>
<dbReference type="PANTHER" id="PTHR48416">
    <property type="entry name" value="CYTOCHROME C OXIDASE SUBUNIT 6C"/>
    <property type="match status" value="1"/>
</dbReference>
<dbReference type="AlphaFoldDB" id="A0AAV4GFS7"/>
<keyword evidence="7" id="KW-0496">Mitochondrion</keyword>
<dbReference type="InterPro" id="IPR037169">
    <property type="entry name" value="Cytochrome_c_oxidase_VIc_sf"/>
</dbReference>
<proteinExistence type="inferred from homology"/>
<evidence type="ECO:0000256" key="6">
    <source>
        <dbReference type="ARBA" id="ARBA00022989"/>
    </source>
</evidence>
<organism evidence="9 10">
    <name type="scientific">Elysia marginata</name>
    <dbReference type="NCBI Taxonomy" id="1093978"/>
    <lineage>
        <taxon>Eukaryota</taxon>
        <taxon>Metazoa</taxon>
        <taxon>Spiralia</taxon>
        <taxon>Lophotrochozoa</taxon>
        <taxon>Mollusca</taxon>
        <taxon>Gastropoda</taxon>
        <taxon>Heterobranchia</taxon>
        <taxon>Euthyneura</taxon>
        <taxon>Panpulmonata</taxon>
        <taxon>Sacoglossa</taxon>
        <taxon>Placobranchoidea</taxon>
        <taxon>Plakobranchidae</taxon>
        <taxon>Elysia</taxon>
    </lineage>
</organism>
<keyword evidence="4" id="KW-0812">Transmembrane</keyword>
<dbReference type="Pfam" id="PF02937">
    <property type="entry name" value="COX6C"/>
    <property type="match status" value="1"/>
</dbReference>
<keyword evidence="6" id="KW-1133">Transmembrane helix</keyword>
<reference evidence="9 10" key="1">
    <citation type="journal article" date="2021" name="Elife">
        <title>Chloroplast acquisition without the gene transfer in kleptoplastic sea slugs, Plakobranchus ocellatus.</title>
        <authorList>
            <person name="Maeda T."/>
            <person name="Takahashi S."/>
            <person name="Yoshida T."/>
            <person name="Shimamura S."/>
            <person name="Takaki Y."/>
            <person name="Nagai Y."/>
            <person name="Toyoda A."/>
            <person name="Suzuki Y."/>
            <person name="Arimoto A."/>
            <person name="Ishii H."/>
            <person name="Satoh N."/>
            <person name="Nishiyama T."/>
            <person name="Hasebe M."/>
            <person name="Maruyama T."/>
            <person name="Minagawa J."/>
            <person name="Obokata J."/>
            <person name="Shigenobu S."/>
        </authorList>
    </citation>
    <scope>NUCLEOTIDE SEQUENCE [LARGE SCALE GENOMIC DNA]</scope>
</reference>
<keyword evidence="5" id="KW-0999">Mitochondrion inner membrane</keyword>
<dbReference type="EMBL" id="BMAT01008392">
    <property type="protein sequence ID" value="GFR84272.1"/>
    <property type="molecule type" value="Genomic_DNA"/>
</dbReference>
<name>A0AAV4GFS7_9GAST</name>
<sequence>MRNLLLNKTKKDFVVALTIASLSALAYKYGVMEQRRAVFQNFYRNYDADKSYERMKKRGVFDSVNKMIEEGHLSK</sequence>
<comment type="subcellular location">
    <subcellularLocation>
        <location evidence="1">Mitochondrion inner membrane</location>
        <topology evidence="1">Single-pass membrane protein</topology>
    </subcellularLocation>
</comment>
<evidence type="ECO:0000313" key="9">
    <source>
        <dbReference type="EMBL" id="GFR84272.1"/>
    </source>
</evidence>
<evidence type="ECO:0000256" key="4">
    <source>
        <dbReference type="ARBA" id="ARBA00022692"/>
    </source>
</evidence>
<comment type="caution">
    <text evidence="9">The sequence shown here is derived from an EMBL/GenBank/DDBJ whole genome shotgun (WGS) entry which is preliminary data.</text>
</comment>
<dbReference type="PANTHER" id="PTHR48416:SF1">
    <property type="entry name" value="CYTOCHROME C OXIDASE SUBUNIT 6C"/>
    <property type="match status" value="1"/>
</dbReference>
<evidence type="ECO:0000256" key="3">
    <source>
        <dbReference type="ARBA" id="ARBA00007204"/>
    </source>
</evidence>
<dbReference type="InterPro" id="IPR034884">
    <property type="entry name" value="Cytochrome_c_oxidase_VIc/VIIs"/>
</dbReference>
<gene>
    <name evidence="9" type="ORF">ElyMa_004146700</name>
</gene>
<evidence type="ECO:0000256" key="7">
    <source>
        <dbReference type="ARBA" id="ARBA00023128"/>
    </source>
</evidence>
<keyword evidence="8" id="KW-0472">Membrane</keyword>